<evidence type="ECO:0000256" key="5">
    <source>
        <dbReference type="ARBA" id="ARBA00023136"/>
    </source>
</evidence>
<evidence type="ECO:0000313" key="8">
    <source>
        <dbReference type="EMBL" id="KAK7332512.1"/>
    </source>
</evidence>
<keyword evidence="4 6" id="KW-1133">Transmembrane helix</keyword>
<feature type="transmembrane region" description="Helical" evidence="6">
    <location>
        <begin position="782"/>
        <end position="801"/>
    </location>
</feature>
<keyword evidence="3 6" id="KW-0812">Transmembrane</keyword>
<evidence type="ECO:0000256" key="4">
    <source>
        <dbReference type="ARBA" id="ARBA00022989"/>
    </source>
</evidence>
<protein>
    <recommendedName>
        <fullName evidence="7">GST N-terminal domain-containing protein</fullName>
    </recommendedName>
</protein>
<dbReference type="AlphaFoldDB" id="A0AAN9LDG2"/>
<keyword evidence="5 6" id="KW-0472">Membrane</keyword>
<dbReference type="InterPro" id="IPR004045">
    <property type="entry name" value="Glutathione_S-Trfase_N"/>
</dbReference>
<dbReference type="Pfam" id="PF13417">
    <property type="entry name" value="GST_N_3"/>
    <property type="match status" value="1"/>
</dbReference>
<evidence type="ECO:0000256" key="2">
    <source>
        <dbReference type="ARBA" id="ARBA00022448"/>
    </source>
</evidence>
<dbReference type="EMBL" id="JAYMYR010000011">
    <property type="protein sequence ID" value="KAK7332512.1"/>
    <property type="molecule type" value="Genomic_DNA"/>
</dbReference>
<dbReference type="GO" id="GO:0016020">
    <property type="term" value="C:membrane"/>
    <property type="evidence" value="ECO:0007669"/>
    <property type="project" value="UniProtKB-SubCell"/>
</dbReference>
<dbReference type="GO" id="GO:0004364">
    <property type="term" value="F:glutathione transferase activity"/>
    <property type="evidence" value="ECO:0007669"/>
    <property type="project" value="InterPro"/>
</dbReference>
<feature type="transmembrane region" description="Helical" evidence="6">
    <location>
        <begin position="700"/>
        <end position="717"/>
    </location>
</feature>
<evidence type="ECO:0000256" key="1">
    <source>
        <dbReference type="ARBA" id="ARBA00004211"/>
    </source>
</evidence>
<proteinExistence type="predicted"/>
<dbReference type="PANTHER" id="PTHR44328">
    <property type="entry name" value="GLUTATHIONE S-TRANSFERASE L1"/>
    <property type="match status" value="1"/>
</dbReference>
<dbReference type="Gene3D" id="3.40.30.10">
    <property type="entry name" value="Glutaredoxin"/>
    <property type="match status" value="1"/>
</dbReference>
<keyword evidence="2" id="KW-0813">Transport</keyword>
<dbReference type="SUPFAM" id="SSF47616">
    <property type="entry name" value="GST C-terminal domain-like"/>
    <property type="match status" value="1"/>
</dbReference>
<dbReference type="PANTHER" id="PTHR44328:SF16">
    <property type="entry name" value="PROTEIN IN2-1 HOMOLOG B"/>
    <property type="match status" value="1"/>
</dbReference>
<dbReference type="Pfam" id="PF03908">
    <property type="entry name" value="Sec20"/>
    <property type="match status" value="1"/>
</dbReference>
<evidence type="ECO:0000256" key="6">
    <source>
        <dbReference type="SAM" id="Phobius"/>
    </source>
</evidence>
<reference evidence="8 9" key="1">
    <citation type="submission" date="2024-01" db="EMBL/GenBank/DDBJ databases">
        <title>The genomes of 5 underutilized Papilionoideae crops provide insights into root nodulation and disease resistanc.</title>
        <authorList>
            <person name="Jiang F."/>
        </authorList>
    </citation>
    <scope>NUCLEOTIDE SEQUENCE [LARGE SCALE GENOMIC DNA]</scope>
    <source>
        <strain evidence="8">JINMINGXINNONG_FW02</strain>
        <tissue evidence="8">Leaves</tissue>
    </source>
</reference>
<dbReference type="FunFam" id="3.40.30.10:FF:000091">
    <property type="entry name" value="Glutathione S-transferase L2, chloroplastic"/>
    <property type="match status" value="1"/>
</dbReference>
<evidence type="ECO:0000259" key="7">
    <source>
        <dbReference type="PROSITE" id="PS50404"/>
    </source>
</evidence>
<sequence>MYRTSSLLQSAELDRRRFTSKRFKKMAFFLNKRTTASHFVSQSQLLAKDSVLKPFKSYKKSVRQLKRIGDVLTVVVVVVPVYVFVKQSGISSLVDIAYIPFVGRFHIVFAEAFKHDVTEGRSKLATWLKEVNKIDAYTQTKVDPQEIVDRFKKRCLSQYYKTELAFVPVLHYGIGFCPYNITRNWVLSLYYNTKLAFIPVLKRKIGIRPYTITQNWLLSRLRLNLRTVNLQVKANFRKAAQQEAIYLLFLFNFSDRELLLLGGEESTARRRNLQRKAGMTSAAESITESLVVHEVERNTGTLMTLGRELLLGGGEESTARRHNLQTKAGMTSAAESITESLYPTRQLMVQLPELSGAQVVRSPPLTSTSDRPPHFNGTTRLYINYDCPYAQRVWIARNYKGLQNKINMIPINLQDRPAWYKEKVYPENKVPSLEHNGKVLGESLDLIKYVDANIEGTPLFPSDPAKKEFGEQLISHADTFTKEPFISLKGQASSAFEYLENALGKFDDGPFLLGQFSLCSLNYECRIGFCPCTITRNWLLSQYYNIELAFYYNTELAFVPVLYYGIGFRPSNILWNWLSSHLRLNLRNANLQVKANLRKAAQQEAIYLLFLFNFSDRELLLRGGEESTARRHNLQIKAGMTSAAESITESLVVHVTVDGSDESTGVLKKAESEYKGHRSLLMRTRNLLSIMQRQDVMDRVILGIGFLWFSLAVLYVVSKRIGLLQRKFTEAIKAGVVGHAEPRPQAVADVNLHQVRVDRVPNIEAPLGQRIHDELRFISKQYSYVVSVYFLILFLYPHNVAQR</sequence>
<comment type="caution">
    <text evidence="8">The sequence shown here is derived from an EMBL/GenBank/DDBJ whole genome shotgun (WGS) entry which is preliminary data.</text>
</comment>
<dbReference type="InterPro" id="IPR036249">
    <property type="entry name" value="Thioredoxin-like_sf"/>
</dbReference>
<name>A0AAN9LDG2_PHACN</name>
<dbReference type="InterPro" id="IPR036282">
    <property type="entry name" value="Glutathione-S-Trfase_C_sf"/>
</dbReference>
<evidence type="ECO:0000313" key="9">
    <source>
        <dbReference type="Proteomes" id="UP001374584"/>
    </source>
</evidence>
<keyword evidence="9" id="KW-1185">Reference proteome</keyword>
<dbReference type="Proteomes" id="UP001374584">
    <property type="component" value="Unassembled WGS sequence"/>
</dbReference>
<comment type="subcellular location">
    <subcellularLocation>
        <location evidence="1">Membrane</location>
        <topology evidence="1">Single-pass type IV membrane protein</topology>
    </subcellularLocation>
</comment>
<feature type="domain" description="GST N-terminal" evidence="7">
    <location>
        <begin position="377"/>
        <end position="458"/>
    </location>
</feature>
<accession>A0AAN9LDG2</accession>
<dbReference type="Gene3D" id="1.20.1050.10">
    <property type="match status" value="2"/>
</dbReference>
<dbReference type="InterPro" id="IPR044629">
    <property type="entry name" value="GSTL1/2/3"/>
</dbReference>
<organism evidence="8 9">
    <name type="scientific">Phaseolus coccineus</name>
    <name type="common">Scarlet runner bean</name>
    <name type="synonym">Phaseolus multiflorus</name>
    <dbReference type="NCBI Taxonomy" id="3886"/>
    <lineage>
        <taxon>Eukaryota</taxon>
        <taxon>Viridiplantae</taxon>
        <taxon>Streptophyta</taxon>
        <taxon>Embryophyta</taxon>
        <taxon>Tracheophyta</taxon>
        <taxon>Spermatophyta</taxon>
        <taxon>Magnoliopsida</taxon>
        <taxon>eudicotyledons</taxon>
        <taxon>Gunneridae</taxon>
        <taxon>Pentapetalae</taxon>
        <taxon>rosids</taxon>
        <taxon>fabids</taxon>
        <taxon>Fabales</taxon>
        <taxon>Fabaceae</taxon>
        <taxon>Papilionoideae</taxon>
        <taxon>50 kb inversion clade</taxon>
        <taxon>NPAAA clade</taxon>
        <taxon>indigoferoid/millettioid clade</taxon>
        <taxon>Phaseoleae</taxon>
        <taxon>Phaseolus</taxon>
    </lineage>
</organism>
<dbReference type="InterPro" id="IPR056173">
    <property type="entry name" value="Sec20_C"/>
</dbReference>
<evidence type="ECO:0000256" key="3">
    <source>
        <dbReference type="ARBA" id="ARBA00022692"/>
    </source>
</evidence>
<dbReference type="SUPFAM" id="SSF52833">
    <property type="entry name" value="Thioredoxin-like"/>
    <property type="match status" value="1"/>
</dbReference>
<dbReference type="PROSITE" id="PS50404">
    <property type="entry name" value="GST_NTER"/>
    <property type="match status" value="1"/>
</dbReference>
<gene>
    <name evidence="8" type="ORF">VNO80_29265</name>
</gene>